<proteinExistence type="predicted"/>
<dbReference type="Proteomes" id="UP000664521">
    <property type="component" value="Unassembled WGS sequence"/>
</dbReference>
<protein>
    <submittedName>
        <fullName evidence="3">Uncharacterized protein</fullName>
    </submittedName>
</protein>
<dbReference type="PANTHER" id="PTHR36578:SF1">
    <property type="entry name" value="APPLE DOMAIN-CONTAINING PROTEIN"/>
    <property type="match status" value="1"/>
</dbReference>
<organism evidence="3 4">
    <name type="scientific">Heterodermia speciosa</name>
    <dbReference type="NCBI Taxonomy" id="116794"/>
    <lineage>
        <taxon>Eukaryota</taxon>
        <taxon>Fungi</taxon>
        <taxon>Dikarya</taxon>
        <taxon>Ascomycota</taxon>
        <taxon>Pezizomycotina</taxon>
        <taxon>Lecanoromycetes</taxon>
        <taxon>OSLEUM clade</taxon>
        <taxon>Lecanoromycetidae</taxon>
        <taxon>Caliciales</taxon>
        <taxon>Physciaceae</taxon>
        <taxon>Heterodermia</taxon>
    </lineage>
</organism>
<feature type="region of interest" description="Disordered" evidence="1">
    <location>
        <begin position="68"/>
        <end position="87"/>
    </location>
</feature>
<evidence type="ECO:0000256" key="2">
    <source>
        <dbReference type="SAM" id="SignalP"/>
    </source>
</evidence>
<name>A0A8H3EQK6_9LECA</name>
<keyword evidence="2" id="KW-0732">Signal</keyword>
<dbReference type="Gene3D" id="2.60.120.260">
    <property type="entry name" value="Galactose-binding domain-like"/>
    <property type="match status" value="1"/>
</dbReference>
<evidence type="ECO:0000313" key="4">
    <source>
        <dbReference type="Proteomes" id="UP000664521"/>
    </source>
</evidence>
<reference evidence="3" key="1">
    <citation type="submission" date="2021-03" db="EMBL/GenBank/DDBJ databases">
        <authorList>
            <person name="Tagirdzhanova G."/>
        </authorList>
    </citation>
    <scope>NUCLEOTIDE SEQUENCE</scope>
</reference>
<keyword evidence="4" id="KW-1185">Reference proteome</keyword>
<dbReference type="PANTHER" id="PTHR36578">
    <property type="entry name" value="CHROMOSOME 15, WHOLE GENOME SHOTGUN SEQUENCE"/>
    <property type="match status" value="1"/>
</dbReference>
<feature type="signal peptide" evidence="2">
    <location>
        <begin position="1"/>
        <end position="16"/>
    </location>
</feature>
<evidence type="ECO:0000256" key="1">
    <source>
        <dbReference type="SAM" id="MobiDB-lite"/>
    </source>
</evidence>
<feature type="compositionally biased region" description="Low complexity" evidence="1">
    <location>
        <begin position="339"/>
        <end position="355"/>
    </location>
</feature>
<comment type="caution">
    <text evidence="3">The sequence shown here is derived from an EMBL/GenBank/DDBJ whole genome shotgun (WGS) entry which is preliminary data.</text>
</comment>
<dbReference type="EMBL" id="CAJPDS010000009">
    <property type="protein sequence ID" value="CAF9910951.1"/>
    <property type="molecule type" value="Genomic_DNA"/>
</dbReference>
<sequence>MRSTLIVPALVSLVASQLIELGDIANLDPVLVSAPLDVVQDTPPDVPAAPIEPITTPPSRVRRQLIQKRDGDCSPQPTGSGPVPSPDTVAAFQSFPTFQALATNAPTPDGYSLVFNNKDGSLSASNYMGLYTLTSYDTLECASKCDQADGCEAFNVYVERDPSVDPNKDRCSNPPSITNYKCTLWGAPVAVEEATNKGQYRDDFQVVIAGSNAYNKASPPNSVTGYNGPTALGGAINAPLNSKGQNTYLGYKFFPFSQSQGYDPQTCANACNLQTAYNSRHPALDGTYQTCVFFNAYVLSQNAIPQGLYCSLYNETWAPSYATNHGQYRGSDRYTVSRSYSYSLSNPPNPSTSTPKPCPSGPVIKNPSFEDGDNNPPTGWTVEADGATYGSTSPGSPNGGNTALAVQLYQRAPDQGTTSSFTLSQTMTTCPGQNYTIALDYRYDLRDADTTNKYCTFAIKYPYKNTFGSVTGQNNVPGETPGEWTFTASSFQSVSTSDKF</sequence>
<feature type="chain" id="PRO_5034720607" evidence="2">
    <location>
        <begin position="17"/>
        <end position="500"/>
    </location>
</feature>
<gene>
    <name evidence="3" type="ORF">HETSPECPRED_010243</name>
</gene>
<accession>A0A8H3EQK6</accession>
<evidence type="ECO:0000313" key="3">
    <source>
        <dbReference type="EMBL" id="CAF9910951.1"/>
    </source>
</evidence>
<dbReference type="OrthoDB" id="271448at2759"/>
<feature type="region of interest" description="Disordered" evidence="1">
    <location>
        <begin position="339"/>
        <end position="379"/>
    </location>
</feature>
<dbReference type="AlphaFoldDB" id="A0A8H3EQK6"/>